<dbReference type="PROSITE" id="PS00061">
    <property type="entry name" value="ADH_SHORT"/>
    <property type="match status" value="1"/>
</dbReference>
<dbReference type="PANTHER" id="PTHR43544">
    <property type="entry name" value="SHORT-CHAIN DEHYDROGENASE/REDUCTASE"/>
    <property type="match status" value="1"/>
</dbReference>
<dbReference type="GO" id="GO:0005737">
    <property type="term" value="C:cytoplasm"/>
    <property type="evidence" value="ECO:0007669"/>
    <property type="project" value="TreeGrafter"/>
</dbReference>
<dbReference type="InterPro" id="IPR020904">
    <property type="entry name" value="Sc_DH/Rdtase_CS"/>
</dbReference>
<reference evidence="4 5" key="1">
    <citation type="submission" date="2019-09" db="EMBL/GenBank/DDBJ databases">
        <authorList>
            <consortium name="DOE Joint Genome Institute"/>
            <person name="Mondo S.J."/>
            <person name="Navarro-Mendoza M.I."/>
            <person name="Perez-Arques C."/>
            <person name="Panchal S."/>
            <person name="Nicolas F.E."/>
            <person name="Ganguly P."/>
            <person name="Pangilinan J."/>
            <person name="Grigoriev I."/>
            <person name="Heitman J."/>
            <person name="Sanya K."/>
            <person name="Garre V."/>
        </authorList>
    </citation>
    <scope>NUCLEOTIDE SEQUENCE [LARGE SCALE GENOMIC DNA]</scope>
    <source>
        <strain evidence="4 5">MU402</strain>
    </source>
</reference>
<evidence type="ECO:0000256" key="3">
    <source>
        <dbReference type="RuleBase" id="RU000363"/>
    </source>
</evidence>
<dbReference type="PRINTS" id="PR00080">
    <property type="entry name" value="SDRFAMILY"/>
</dbReference>
<feature type="non-terminal residue" evidence="4">
    <location>
        <position position="243"/>
    </location>
</feature>
<gene>
    <name evidence="4" type="ORF">FB192DRAFT_1430777</name>
</gene>
<dbReference type="InterPro" id="IPR002347">
    <property type="entry name" value="SDR_fam"/>
</dbReference>
<dbReference type="Proteomes" id="UP000469890">
    <property type="component" value="Unassembled WGS sequence"/>
</dbReference>
<name>A0A8H4EXW1_MUCCL</name>
<keyword evidence="2" id="KW-0521">NADP</keyword>
<dbReference type="InterPro" id="IPR051468">
    <property type="entry name" value="Fungal_SecMetab_SDRs"/>
</dbReference>
<dbReference type="PANTHER" id="PTHR43544:SF36">
    <property type="entry name" value="CHAIN OXIDOREDUCTASE (CSGA), PUTATIVE (AFU_ORTHOLOGUE AFUA_4G00910)-RELATED"/>
    <property type="match status" value="1"/>
</dbReference>
<proteinExistence type="inferred from homology"/>
<dbReference type="InterPro" id="IPR036291">
    <property type="entry name" value="NAD(P)-bd_dom_sf"/>
</dbReference>
<dbReference type="EMBL" id="JAAECE010000009">
    <property type="protein sequence ID" value="KAF1797540.1"/>
    <property type="molecule type" value="Genomic_DNA"/>
</dbReference>
<dbReference type="Pfam" id="PF00106">
    <property type="entry name" value="adh_short"/>
    <property type="match status" value="1"/>
</dbReference>
<evidence type="ECO:0000256" key="2">
    <source>
        <dbReference type="ARBA" id="ARBA00022857"/>
    </source>
</evidence>
<dbReference type="Gene3D" id="3.40.50.720">
    <property type="entry name" value="NAD(P)-binding Rossmann-like Domain"/>
    <property type="match status" value="1"/>
</dbReference>
<dbReference type="PRINTS" id="PR00081">
    <property type="entry name" value="GDHRDH"/>
</dbReference>
<dbReference type="CDD" id="cd05325">
    <property type="entry name" value="carb_red_sniffer_like_SDR_c"/>
    <property type="match status" value="1"/>
</dbReference>
<sequence length="243" mass="25969">MSQTYVVTGASRGLGLEFVNQLAAKGNTVFACARNPDSATGLQKLVDNKHVFAIKLDTTNYESVKAAAKEISKKAPEGIDVLINNAGIDGETPDTVVETLLESDLASVFHTNVIGVSNVTKELLPLLQKRGKDHVKKIVNISSILGSIELIDRLSTLPVGVNPAYNISKAALNMYVKMLANNLAKDNFIVYSSHPGWVATELGGKSAPVQAVDSIRGQLAKLESATAKDNGGFFDFEGKTLPW</sequence>
<dbReference type="SUPFAM" id="SSF51735">
    <property type="entry name" value="NAD(P)-binding Rossmann-fold domains"/>
    <property type="match status" value="1"/>
</dbReference>
<comment type="caution">
    <text evidence="4">The sequence shown here is derived from an EMBL/GenBank/DDBJ whole genome shotgun (WGS) entry which is preliminary data.</text>
</comment>
<dbReference type="AlphaFoldDB" id="A0A8H4EXW1"/>
<evidence type="ECO:0000256" key="1">
    <source>
        <dbReference type="ARBA" id="ARBA00006484"/>
    </source>
</evidence>
<accession>A0A8H4EXW1</accession>
<organism evidence="4 5">
    <name type="scientific">Mucor circinelloides f. lusitanicus</name>
    <name type="common">Mucor racemosus var. lusitanicus</name>
    <dbReference type="NCBI Taxonomy" id="29924"/>
    <lineage>
        <taxon>Eukaryota</taxon>
        <taxon>Fungi</taxon>
        <taxon>Fungi incertae sedis</taxon>
        <taxon>Mucoromycota</taxon>
        <taxon>Mucoromycotina</taxon>
        <taxon>Mucoromycetes</taxon>
        <taxon>Mucorales</taxon>
        <taxon>Mucorineae</taxon>
        <taxon>Mucoraceae</taxon>
        <taxon>Mucor</taxon>
    </lineage>
</organism>
<evidence type="ECO:0000313" key="5">
    <source>
        <dbReference type="Proteomes" id="UP000469890"/>
    </source>
</evidence>
<dbReference type="GO" id="GO:0016491">
    <property type="term" value="F:oxidoreductase activity"/>
    <property type="evidence" value="ECO:0007669"/>
    <property type="project" value="TreeGrafter"/>
</dbReference>
<comment type="similarity">
    <text evidence="1 3">Belongs to the short-chain dehydrogenases/reductases (SDR) family.</text>
</comment>
<evidence type="ECO:0000313" key="4">
    <source>
        <dbReference type="EMBL" id="KAF1797540.1"/>
    </source>
</evidence>
<protein>
    <submittedName>
        <fullName evidence="4">4-dihydrotrisporin dehydrogenase</fullName>
    </submittedName>
</protein>